<keyword evidence="1" id="KW-0418">Kinase</keyword>
<dbReference type="SUPFAM" id="SSF48452">
    <property type="entry name" value="TPR-like"/>
    <property type="match status" value="1"/>
</dbReference>
<keyword evidence="1" id="KW-0723">Serine/threonine-protein kinase</keyword>
<dbReference type="PANTHER" id="PTHR47691:SF3">
    <property type="entry name" value="HTH-TYPE TRANSCRIPTIONAL REGULATOR RV0890C-RELATED"/>
    <property type="match status" value="1"/>
</dbReference>
<dbReference type="SUPFAM" id="SSF52540">
    <property type="entry name" value="P-loop containing nucleoside triphosphate hydrolases"/>
    <property type="match status" value="1"/>
</dbReference>
<reference evidence="1 2" key="1">
    <citation type="submission" date="2020-08" db="EMBL/GenBank/DDBJ databases">
        <title>Genomic Encyclopedia of Type Strains, Phase IV (KMG-IV): sequencing the most valuable type-strain genomes for metagenomic binning, comparative biology and taxonomic classification.</title>
        <authorList>
            <person name="Goeker M."/>
        </authorList>
    </citation>
    <scope>NUCLEOTIDE SEQUENCE [LARGE SCALE GENOMIC DNA]</scope>
    <source>
        <strain evidence="1 2">DSM 44197</strain>
    </source>
</reference>
<dbReference type="InterPro" id="IPR027417">
    <property type="entry name" value="P-loop_NTPase"/>
</dbReference>
<dbReference type="InterPro" id="IPR011990">
    <property type="entry name" value="TPR-like_helical_dom_sf"/>
</dbReference>
<dbReference type="EC" id="2.7.11.1" evidence="1"/>
<gene>
    <name evidence="1" type="ORF">HNR61_003941</name>
</gene>
<dbReference type="Gene3D" id="1.25.40.10">
    <property type="entry name" value="Tetratricopeptide repeat domain"/>
    <property type="match status" value="1"/>
</dbReference>
<dbReference type="EMBL" id="JACJIA010000004">
    <property type="protein sequence ID" value="MBA8952301.1"/>
    <property type="molecule type" value="Genomic_DNA"/>
</dbReference>
<dbReference type="PRINTS" id="PR00364">
    <property type="entry name" value="DISEASERSIST"/>
</dbReference>
<protein>
    <submittedName>
        <fullName evidence="1">Non-specific serine/threonine protein kinase</fullName>
        <ecNumber evidence="1">2.7.11.1</ecNumber>
    </submittedName>
</protein>
<dbReference type="AlphaFoldDB" id="A0A7W3QMA1"/>
<accession>A0A7W3QMA1</accession>
<dbReference type="RefSeq" id="WP_182844535.1">
    <property type="nucleotide sequence ID" value="NZ_BAAALP010000018.1"/>
</dbReference>
<comment type="caution">
    <text evidence="1">The sequence shown here is derived from an EMBL/GenBank/DDBJ whole genome shotgun (WGS) entry which is preliminary data.</text>
</comment>
<organism evidence="1 2">
    <name type="scientific">Actinomadura namibiensis</name>
    <dbReference type="NCBI Taxonomy" id="182080"/>
    <lineage>
        <taxon>Bacteria</taxon>
        <taxon>Bacillati</taxon>
        <taxon>Actinomycetota</taxon>
        <taxon>Actinomycetes</taxon>
        <taxon>Streptosporangiales</taxon>
        <taxon>Thermomonosporaceae</taxon>
        <taxon>Actinomadura</taxon>
    </lineage>
</organism>
<dbReference type="Gene3D" id="3.40.50.300">
    <property type="entry name" value="P-loop containing nucleotide triphosphate hydrolases"/>
    <property type="match status" value="1"/>
</dbReference>
<keyword evidence="2" id="KW-1185">Reference proteome</keyword>
<proteinExistence type="predicted"/>
<evidence type="ECO:0000313" key="1">
    <source>
        <dbReference type="EMBL" id="MBA8952301.1"/>
    </source>
</evidence>
<name>A0A7W3QMA1_ACTNM</name>
<evidence type="ECO:0000313" key="2">
    <source>
        <dbReference type="Proteomes" id="UP000572680"/>
    </source>
</evidence>
<sequence>MTRSRGDELPAETTSLIGRNREVREVEAVLARARLVTLTGIGGVGKTRLALRVARRAGQQTGHGGAFPDGVRLVELSPLRNPHLLAHTVSAALGVPEQAAFPQEDVLAAFLADKRLLLVLDTCEHLVRPCADLATRLLTAAPGLRILATSRIPLGAPAERRYAVEPLADDRHAVALFLDRAAAARPDVETPLGEEAVRRLCRRLDGIPLAIELAAGRMRSLTVDQLNDRLDDRFGVLAGARVSAPRHQTMLTTIGWSHELCRPPERLLWARLSVFAGPFDEADARAVCAGPGLPAERVGRVLANLVDKSIVLRSGGRYRLLDTLREYGADWLVKLGEDDDLRHRHRDHYLDKARRFDEAWCGPDQIARLRRIRADHADFRAALEFCFGRTGAHASGLELAGRLTHFWTATGLLTEGRRHLDRALALCPEPSRANARALWAAALLAVTQGDPDAADRRLAECRAVLALVDDPHADAWATTIESVVAVARGRPTRAVAPAVAAQRAFARIGRPDVGALHARTVHGIALIDDRRLVEARDVLDDAREQALELGEDWLRSHAELFAGMTRLTLGDTAAARRSAVAALEVKQAFGDRFGCAVAVDLTAQIAAVQGEARRAAFLVGVADALWGSLRTDRVGAPLLIERHGECVSAVRRQIGDRAFTLLRDQGRTLDPDEGVARVLRGETPA</sequence>
<dbReference type="PANTHER" id="PTHR47691">
    <property type="entry name" value="REGULATOR-RELATED"/>
    <property type="match status" value="1"/>
</dbReference>
<dbReference type="GO" id="GO:0043531">
    <property type="term" value="F:ADP binding"/>
    <property type="evidence" value="ECO:0007669"/>
    <property type="project" value="InterPro"/>
</dbReference>
<dbReference type="Proteomes" id="UP000572680">
    <property type="component" value="Unassembled WGS sequence"/>
</dbReference>
<keyword evidence="1" id="KW-0808">Transferase</keyword>
<dbReference type="GO" id="GO:0004674">
    <property type="term" value="F:protein serine/threonine kinase activity"/>
    <property type="evidence" value="ECO:0007669"/>
    <property type="project" value="UniProtKB-KW"/>
</dbReference>